<evidence type="ECO:0000256" key="9">
    <source>
        <dbReference type="SAM" id="Phobius"/>
    </source>
</evidence>
<comment type="caution">
    <text evidence="7">Lacks conserved residue(s) required for the propagation of feature annotation.</text>
</comment>
<dbReference type="CDD" id="cd00110">
    <property type="entry name" value="LamG"/>
    <property type="match status" value="6"/>
</dbReference>
<feature type="compositionally biased region" description="Polar residues" evidence="8">
    <location>
        <begin position="1468"/>
        <end position="1477"/>
    </location>
</feature>
<dbReference type="InterPro" id="IPR001791">
    <property type="entry name" value="Laminin_G"/>
</dbReference>
<keyword evidence="4 9" id="KW-1133">Transmembrane helix</keyword>
<evidence type="ECO:0000256" key="1">
    <source>
        <dbReference type="ARBA" id="ARBA00004370"/>
    </source>
</evidence>
<evidence type="ECO:0000256" key="2">
    <source>
        <dbReference type="ARBA" id="ARBA00022536"/>
    </source>
</evidence>
<name>A0A9R0DQK0_SPOFR</name>
<evidence type="ECO:0000256" key="6">
    <source>
        <dbReference type="ARBA" id="ARBA00023157"/>
    </source>
</evidence>
<feature type="compositionally biased region" description="Basic and acidic residues" evidence="8">
    <location>
        <begin position="1520"/>
        <end position="1530"/>
    </location>
</feature>
<dbReference type="Pfam" id="PF00008">
    <property type="entry name" value="EGF"/>
    <property type="match status" value="1"/>
</dbReference>
<feature type="compositionally biased region" description="Basic and acidic residues" evidence="8">
    <location>
        <begin position="1454"/>
        <end position="1466"/>
    </location>
</feature>
<evidence type="ECO:0000313" key="13">
    <source>
        <dbReference type="Proteomes" id="UP000829999"/>
    </source>
</evidence>
<protein>
    <submittedName>
        <fullName evidence="14">Neurexin-1 isoform X1</fullName>
    </submittedName>
</protein>
<feature type="domain" description="Laminin G" evidence="11">
    <location>
        <begin position="21"/>
        <end position="215"/>
    </location>
</feature>
<gene>
    <name evidence="14" type="primary">LOC118275848</name>
</gene>
<dbReference type="InterPro" id="IPR050372">
    <property type="entry name" value="Neurexin-related_CASP"/>
</dbReference>
<feature type="domain" description="EGF-like" evidence="12">
    <location>
        <begin position="211"/>
        <end position="249"/>
    </location>
</feature>
<feature type="region of interest" description="Disordered" evidence="8">
    <location>
        <begin position="1411"/>
        <end position="1531"/>
    </location>
</feature>
<dbReference type="SMART" id="SM00181">
    <property type="entry name" value="EGF"/>
    <property type="match status" value="3"/>
</dbReference>
<evidence type="ECO:0000256" key="7">
    <source>
        <dbReference type="PROSITE-ProRule" id="PRU00076"/>
    </source>
</evidence>
<feature type="domain" description="Laminin G" evidence="11">
    <location>
        <begin position="687"/>
        <end position="862"/>
    </location>
</feature>
<feature type="region of interest" description="Disordered" evidence="8">
    <location>
        <begin position="1617"/>
        <end position="1637"/>
    </location>
</feature>
<evidence type="ECO:0000256" key="5">
    <source>
        <dbReference type="ARBA" id="ARBA00023136"/>
    </source>
</evidence>
<sequence length="1667" mass="181956">MPSDVATMRYILFCLLSLSFNRNFAFVLDKQNPYSQFRKWNAGLNGTLELEFKTDQPNGLLLYTDDGGTYDFFELKLVNGALRLRYNLGGGAQIITVGSNLNDGHWHKVQVARRDEHTSLTVDGITQSKTSRGKEFAFGKFNSNSDVFVGGIPPSYNSKLTTLALPSVIFEPKFRGSVRNLVYSDLPGQPPRRQELRHSRDLKTPRISNASGDACERRDPCQHGGVCISTDDGPICECRDGDYEGAFCERDKAPSEATFRGAEFLSYDLTQTGGEPIVSTQDAISLYFKTRQPNGLLFYTGHEADYLNLAVRDGGVSLTMGLGNGKQEMHIKPAKTRFDDHQWHKLTVHRRIQEITPFTSFCRVSAVVDDVYSDHSHVAGSFTMLASSRAHVGGSLNARALPGARVHTNFIGCLKKVEFSADTLRLNLIDLARTGSKLITVTGRLEYACTATDSADPVTFTTRDAHLILPKWEAVKTGTISFKFRTNEPNGLVLFNMGAKPPRVGCTADLFAVEILNGYIYVHIDLGSGGVRVRASRRRVDDSHWHDFLLRRSGRDGRVTVDGANAEFKTPGESNQLELDGPLYVGGLGSEYSASRTPPALWTAALRQGFVGCIRDLVLNGKPQDLTAYARQQDSASVRPACHVLMKQCVSSPCQHGAPCSEGWNRPLCDCSMTSYGGPTCGRETPTIYLNGSQHLTAALGPEHITQTEELLLRFRTSRAGLLLRTASEHSADRIELAVAAGRVRASVRLGDREKNLLAGTNVADDTWHTVRFSRRASNLKLQVDGAQPVRGMLSETILGKASTLEISTLHLGGLFHPEEEIQMTSTLPNFVGYLQKFVFNGIRYIDMAKTLGVGTNEETNNIYDTSNLIFTGKFVKPDSLNVYKSVTFKSKHTYVGLPLLKAYANTYLDFYFRTTEMDGLLFYNGGKKQDFIAVELVNGHIHCVFNLGDGVVTMKDKLKNFLNDNRWHTVSVRRPTPKIHTLQVDDDLEMHTTSSNLMLELDSVLYVGGVPKDMYTALPVGVLSRQGFEGCMSSLDLPGESPSLMEDAVVPSSSLGSGCEGPTKCTHNACANKGVCVQQWNTYVCDCDLTSFTGPTCYDESVAYEFGPGRGIITYTFPTDSVADTETDKVALGFVTSKADAVLLRIESSNTQDYMQMEIIRGNLFMVYNVGGGDHPLGDETARVDDGAYHVARFTRNGSRASLQLDNYAVIIRHPQGGQQSTIFNGMSTIAVGGGAGGARSFSGVIAGAVVDGVRLLDLAAAGDPAVSVRGDARRAHTPLDRDINRMQQTPPSGYGGPGVLDELVYSGAGSGCRDDDEDACVLPDAGSGDDLITPVYVPSTRRPPSRLHKGDTSGKLMKPCDDEDCIEGSGSSVDEITEPDHPMTTSGASSTHSMTSPTAIIVSTEHVDKSLEGSTDGSTGSSETTKGSTVGQPTLPDHDNMHAGTVDTATPPERRTTPTDEHSHTRTSYHFTPTLTGKHIPDEPTHTTEEDTNHIPEYEDRRENEIEARTPTYETESEQDRIPGRVHPEYNGYDVTPKWYHPKTTDNRVVPPESEFFATIVGIVASVLIAIILIVIIVLKYIVFKFDPSYKVTEDKNYQQGASAALLGNQAHSSYQSGASSAPTGGAVRNLQPLPLNRNGTAPTAPLAPIPTQPVKRDGIKEWYV</sequence>
<proteinExistence type="predicted"/>
<comment type="subcellular location">
    <subcellularLocation>
        <location evidence="1">Membrane</location>
    </subcellularLocation>
</comment>
<dbReference type="FunFam" id="2.10.25.10:FF:000015">
    <property type="entry name" value="neurexin-1 isoform X1"/>
    <property type="match status" value="1"/>
</dbReference>
<feature type="domain" description="Laminin G" evidence="11">
    <location>
        <begin position="885"/>
        <end position="1060"/>
    </location>
</feature>
<feature type="compositionally biased region" description="Low complexity" evidence="8">
    <location>
        <begin position="1415"/>
        <end position="1433"/>
    </location>
</feature>
<accession>A0A9R0DQK0</accession>
<dbReference type="RefSeq" id="XP_050551423.1">
    <property type="nucleotide sequence ID" value="XM_050695466.1"/>
</dbReference>
<dbReference type="PROSITE" id="PS50026">
    <property type="entry name" value="EGF_3"/>
    <property type="match status" value="3"/>
</dbReference>
<dbReference type="PROSITE" id="PS50025">
    <property type="entry name" value="LAM_G_DOMAIN"/>
    <property type="match status" value="6"/>
</dbReference>
<evidence type="ECO:0000259" key="11">
    <source>
        <dbReference type="PROSITE" id="PS50025"/>
    </source>
</evidence>
<feature type="signal peptide" evidence="10">
    <location>
        <begin position="1"/>
        <end position="25"/>
    </location>
</feature>
<feature type="compositionally biased region" description="Polar residues" evidence="8">
    <location>
        <begin position="1385"/>
        <end position="1396"/>
    </location>
</feature>
<evidence type="ECO:0000256" key="4">
    <source>
        <dbReference type="ARBA" id="ARBA00022989"/>
    </source>
</evidence>
<dbReference type="PANTHER" id="PTHR15036:SF89">
    <property type="entry name" value="NEUREXIN 1, ISOFORM F"/>
    <property type="match status" value="1"/>
</dbReference>
<dbReference type="FunFam" id="2.60.120.200:FF:000153">
    <property type="entry name" value="neurexin-1 isoform X3"/>
    <property type="match status" value="1"/>
</dbReference>
<feature type="domain" description="EGF-like" evidence="12">
    <location>
        <begin position="645"/>
        <end position="682"/>
    </location>
</feature>
<evidence type="ECO:0000256" key="8">
    <source>
        <dbReference type="SAM" id="MobiDB-lite"/>
    </source>
</evidence>
<dbReference type="Proteomes" id="UP000829999">
    <property type="component" value="Chromosome 8"/>
</dbReference>
<evidence type="ECO:0000259" key="12">
    <source>
        <dbReference type="PROSITE" id="PS50026"/>
    </source>
</evidence>
<evidence type="ECO:0000313" key="14">
    <source>
        <dbReference type="RefSeq" id="XP_050551423.1"/>
    </source>
</evidence>
<feature type="domain" description="Laminin G" evidence="11">
    <location>
        <begin position="456"/>
        <end position="642"/>
    </location>
</feature>
<dbReference type="GO" id="GO:0016020">
    <property type="term" value="C:membrane"/>
    <property type="evidence" value="ECO:0007669"/>
    <property type="project" value="UniProtKB-SubCell"/>
</dbReference>
<organism evidence="13 14">
    <name type="scientific">Spodoptera frugiperda</name>
    <name type="common">Fall armyworm</name>
    <dbReference type="NCBI Taxonomy" id="7108"/>
    <lineage>
        <taxon>Eukaryota</taxon>
        <taxon>Metazoa</taxon>
        <taxon>Ecdysozoa</taxon>
        <taxon>Arthropoda</taxon>
        <taxon>Hexapoda</taxon>
        <taxon>Insecta</taxon>
        <taxon>Pterygota</taxon>
        <taxon>Neoptera</taxon>
        <taxon>Endopterygota</taxon>
        <taxon>Lepidoptera</taxon>
        <taxon>Glossata</taxon>
        <taxon>Ditrysia</taxon>
        <taxon>Noctuoidea</taxon>
        <taxon>Noctuidae</taxon>
        <taxon>Amphipyrinae</taxon>
        <taxon>Spodoptera</taxon>
    </lineage>
</organism>
<feature type="chain" id="PRO_5040258713" evidence="10">
    <location>
        <begin position="26"/>
        <end position="1667"/>
    </location>
</feature>
<feature type="transmembrane region" description="Helical" evidence="9">
    <location>
        <begin position="1558"/>
        <end position="1585"/>
    </location>
</feature>
<evidence type="ECO:0000256" key="10">
    <source>
        <dbReference type="SAM" id="SignalP"/>
    </source>
</evidence>
<dbReference type="SUPFAM" id="SSF49899">
    <property type="entry name" value="Concanavalin A-like lectins/glucanases"/>
    <property type="match status" value="6"/>
</dbReference>
<evidence type="ECO:0000256" key="3">
    <source>
        <dbReference type="ARBA" id="ARBA00022692"/>
    </source>
</evidence>
<dbReference type="Gene3D" id="2.60.120.200">
    <property type="match status" value="6"/>
</dbReference>
<dbReference type="InterPro" id="IPR000742">
    <property type="entry name" value="EGF"/>
</dbReference>
<dbReference type="PANTHER" id="PTHR15036">
    <property type="entry name" value="PIKACHURIN-LIKE PROTEIN"/>
    <property type="match status" value="1"/>
</dbReference>
<reference evidence="14" key="1">
    <citation type="submission" date="2025-08" db="UniProtKB">
        <authorList>
            <consortium name="RefSeq"/>
        </authorList>
    </citation>
    <scope>IDENTIFICATION</scope>
    <source>
        <tissue evidence="14">Whole larval tissue</tissue>
    </source>
</reference>
<keyword evidence="5 9" id="KW-0472">Membrane</keyword>
<feature type="region of interest" description="Disordered" evidence="8">
    <location>
        <begin position="1333"/>
        <end position="1396"/>
    </location>
</feature>
<dbReference type="InterPro" id="IPR013320">
    <property type="entry name" value="ConA-like_dom_sf"/>
</dbReference>
<dbReference type="Pfam" id="PF02210">
    <property type="entry name" value="Laminin_G_2"/>
    <property type="match status" value="6"/>
</dbReference>
<feature type="domain" description="EGF-like" evidence="12">
    <location>
        <begin position="1062"/>
        <end position="1099"/>
    </location>
</feature>
<dbReference type="Gene3D" id="2.10.25.10">
    <property type="entry name" value="Laminin"/>
    <property type="match status" value="3"/>
</dbReference>
<feature type="domain" description="Laminin G" evidence="11">
    <location>
        <begin position="1103"/>
        <end position="1274"/>
    </location>
</feature>
<dbReference type="CDD" id="cd00054">
    <property type="entry name" value="EGF_CA"/>
    <property type="match status" value="2"/>
</dbReference>
<feature type="domain" description="Laminin G" evidence="11">
    <location>
        <begin position="254"/>
        <end position="449"/>
    </location>
</feature>
<feature type="compositionally biased region" description="Basic and acidic residues" evidence="8">
    <location>
        <begin position="1481"/>
        <end position="1510"/>
    </location>
</feature>
<dbReference type="SMART" id="SM00282">
    <property type="entry name" value="LamG"/>
    <property type="match status" value="6"/>
</dbReference>
<keyword evidence="6" id="KW-1015">Disulfide bond</keyword>
<keyword evidence="2 7" id="KW-0245">EGF-like domain</keyword>
<dbReference type="OrthoDB" id="6275838at2759"/>
<dbReference type="GeneID" id="118275848"/>
<keyword evidence="10" id="KW-0732">Signal</keyword>
<keyword evidence="13" id="KW-1185">Reference proteome</keyword>
<keyword evidence="3 9" id="KW-0812">Transmembrane</keyword>